<feature type="transmembrane region" description="Helical" evidence="6">
    <location>
        <begin position="54"/>
        <end position="72"/>
    </location>
</feature>
<evidence type="ECO:0000313" key="9">
    <source>
        <dbReference type="Proteomes" id="UP000218267"/>
    </source>
</evidence>
<keyword evidence="9" id="KW-1185">Reference proteome</keyword>
<dbReference type="InterPro" id="IPR015867">
    <property type="entry name" value="N-reg_PII/ATP_PRibTrfase_C"/>
</dbReference>
<keyword evidence="5 6" id="KW-0472">Membrane</keyword>
<accession>A0A1Y1CJV8</accession>
<sequence length="286" mass="30675">MKINYSEIRSLLIITLGMAIYTFAWSAFLIPSGIIGGGVSGIGTLIYIASEKTILVGYSYFVINAFLILIALKILGSKFGIKTIYAIIVGSILLSVLPKLIPEPLVNEKFMAAIIGGALSGIGVGITISQGGSSGGTDIIAMMINKYKNISPGRIILYIDIFIIASSYIVFKDVPTIVYGYVVMSITAYAIDMVISGSKQSAQLIIISAEFAQIADEITGTMNRGVSVMDSTGWYSKESKKMLMVVVRKHEAPSIFKLVKQIDGNAFISMGSVMGVYGLGFEEIRG</sequence>
<dbReference type="Gene3D" id="3.30.70.120">
    <property type="match status" value="1"/>
</dbReference>
<dbReference type="InterPro" id="IPR019264">
    <property type="entry name" value="DUF2179"/>
</dbReference>
<dbReference type="OrthoDB" id="1114876at2"/>
<dbReference type="InterPro" id="IPR051461">
    <property type="entry name" value="UPF0750_membrane"/>
</dbReference>
<gene>
    <name evidence="8" type="ORF">ALGA_2238</name>
</gene>
<dbReference type="PANTHER" id="PTHR33545">
    <property type="entry name" value="UPF0750 MEMBRANE PROTEIN YITT-RELATED"/>
    <property type="match status" value="1"/>
</dbReference>
<dbReference type="Pfam" id="PF02588">
    <property type="entry name" value="YitT_membrane"/>
    <property type="match status" value="1"/>
</dbReference>
<dbReference type="PANTHER" id="PTHR33545:SF5">
    <property type="entry name" value="UPF0750 MEMBRANE PROTEIN YITT"/>
    <property type="match status" value="1"/>
</dbReference>
<dbReference type="InterPro" id="IPR003740">
    <property type="entry name" value="YitT"/>
</dbReference>
<dbReference type="PIRSF" id="PIRSF006483">
    <property type="entry name" value="Membrane_protein_YitT"/>
    <property type="match status" value="1"/>
</dbReference>
<feature type="transmembrane region" description="Helical" evidence="6">
    <location>
        <begin position="177"/>
        <end position="195"/>
    </location>
</feature>
<dbReference type="GO" id="GO:0005886">
    <property type="term" value="C:plasma membrane"/>
    <property type="evidence" value="ECO:0007669"/>
    <property type="project" value="UniProtKB-SubCell"/>
</dbReference>
<dbReference type="EMBL" id="AP018042">
    <property type="protein sequence ID" value="BAX80570.1"/>
    <property type="molecule type" value="Genomic_DNA"/>
</dbReference>
<evidence type="ECO:0000256" key="5">
    <source>
        <dbReference type="ARBA" id="ARBA00023136"/>
    </source>
</evidence>
<feature type="transmembrane region" description="Helical" evidence="6">
    <location>
        <begin position="153"/>
        <end position="171"/>
    </location>
</feature>
<reference evidence="8 9" key="1">
    <citation type="journal article" date="2018" name="Mar. Genomics">
        <title>Complete genome sequence of Marinifilaceae bacterium strain SPP2, isolated from the Antarctic marine sediment.</title>
        <authorList>
            <person name="Watanabe M."/>
            <person name="Kojima H."/>
            <person name="Fukui M."/>
        </authorList>
    </citation>
    <scope>NUCLEOTIDE SEQUENCE [LARGE SCALE GENOMIC DNA]</scope>
    <source>
        <strain evidence="8 9">SPP2</strain>
    </source>
</reference>
<evidence type="ECO:0000256" key="3">
    <source>
        <dbReference type="ARBA" id="ARBA00022692"/>
    </source>
</evidence>
<keyword evidence="3 6" id="KW-0812">Transmembrane</keyword>
<dbReference type="Pfam" id="PF10035">
    <property type="entry name" value="DUF2179"/>
    <property type="match status" value="1"/>
</dbReference>
<dbReference type="CDD" id="cd16380">
    <property type="entry name" value="YitT_C"/>
    <property type="match status" value="1"/>
</dbReference>
<evidence type="ECO:0000313" key="8">
    <source>
        <dbReference type="EMBL" id="BAX80570.1"/>
    </source>
</evidence>
<dbReference type="AlphaFoldDB" id="A0A1Y1CJV8"/>
<organism evidence="8 9">
    <name type="scientific">Labilibaculum antarcticum</name>
    <dbReference type="NCBI Taxonomy" id="1717717"/>
    <lineage>
        <taxon>Bacteria</taxon>
        <taxon>Pseudomonadati</taxon>
        <taxon>Bacteroidota</taxon>
        <taxon>Bacteroidia</taxon>
        <taxon>Marinilabiliales</taxon>
        <taxon>Marinifilaceae</taxon>
        <taxon>Labilibaculum</taxon>
    </lineage>
</organism>
<evidence type="ECO:0000256" key="2">
    <source>
        <dbReference type="ARBA" id="ARBA00022475"/>
    </source>
</evidence>
<feature type="transmembrane region" description="Helical" evidence="6">
    <location>
        <begin position="110"/>
        <end position="132"/>
    </location>
</feature>
<feature type="transmembrane region" description="Helical" evidence="6">
    <location>
        <begin position="12"/>
        <end position="34"/>
    </location>
</feature>
<evidence type="ECO:0000256" key="4">
    <source>
        <dbReference type="ARBA" id="ARBA00022989"/>
    </source>
</evidence>
<feature type="transmembrane region" description="Helical" evidence="6">
    <location>
        <begin position="79"/>
        <end position="98"/>
    </location>
</feature>
<name>A0A1Y1CJV8_9BACT</name>
<dbReference type="KEGG" id="mbas:ALGA_2238"/>
<comment type="subcellular location">
    <subcellularLocation>
        <location evidence="1">Cell membrane</location>
        <topology evidence="1">Multi-pass membrane protein</topology>
    </subcellularLocation>
</comment>
<proteinExistence type="predicted"/>
<dbReference type="RefSeq" id="WP_096429416.1">
    <property type="nucleotide sequence ID" value="NZ_AP018042.1"/>
</dbReference>
<evidence type="ECO:0000259" key="7">
    <source>
        <dbReference type="Pfam" id="PF10035"/>
    </source>
</evidence>
<evidence type="ECO:0000256" key="1">
    <source>
        <dbReference type="ARBA" id="ARBA00004651"/>
    </source>
</evidence>
<reference evidence="9" key="2">
    <citation type="journal article" date="2020" name="Antonie Van Leeuwenhoek">
        <title>Labilibaculum antarcticum sp. nov., a novel facultative anaerobic, psychrotorelant bacterium isolated from marine sediment of Antarctica.</title>
        <authorList>
            <person name="Watanabe M."/>
            <person name="Kojima H."/>
            <person name="Fukui M."/>
        </authorList>
    </citation>
    <scope>NUCLEOTIDE SEQUENCE [LARGE SCALE GENOMIC DNA]</scope>
    <source>
        <strain evidence="9">SPP2</strain>
    </source>
</reference>
<keyword evidence="2" id="KW-1003">Cell membrane</keyword>
<dbReference type="Proteomes" id="UP000218267">
    <property type="component" value="Chromosome"/>
</dbReference>
<evidence type="ECO:0000256" key="6">
    <source>
        <dbReference type="SAM" id="Phobius"/>
    </source>
</evidence>
<protein>
    <submittedName>
        <fullName evidence="8">Membrane protein</fullName>
    </submittedName>
</protein>
<feature type="domain" description="DUF2179" evidence="7">
    <location>
        <begin position="224"/>
        <end position="278"/>
    </location>
</feature>
<keyword evidence="4 6" id="KW-1133">Transmembrane helix</keyword>